<evidence type="ECO:0000313" key="3">
    <source>
        <dbReference type="Proteomes" id="UP000199229"/>
    </source>
</evidence>
<reference evidence="3" key="1">
    <citation type="submission" date="2016-10" db="EMBL/GenBank/DDBJ databases">
        <authorList>
            <person name="Varghese N."/>
            <person name="Submissions S."/>
        </authorList>
    </citation>
    <scope>NUCLEOTIDE SEQUENCE [LARGE SCALE GENOMIC DNA]</scope>
    <source>
        <strain evidence="3">Gh-105</strain>
    </source>
</reference>
<dbReference type="Proteomes" id="UP000199229">
    <property type="component" value="Unassembled WGS sequence"/>
</dbReference>
<dbReference type="AlphaFoldDB" id="A0A1I2XL32"/>
<feature type="compositionally biased region" description="Basic and acidic residues" evidence="1">
    <location>
        <begin position="46"/>
        <end position="75"/>
    </location>
</feature>
<evidence type="ECO:0000313" key="2">
    <source>
        <dbReference type="EMBL" id="SFH12801.1"/>
    </source>
</evidence>
<evidence type="ECO:0008006" key="4">
    <source>
        <dbReference type="Google" id="ProtNLM"/>
    </source>
</evidence>
<name>A0A1I2XL32_9HYPH</name>
<organism evidence="2 3">
    <name type="scientific">Methylobacterium gossipiicola</name>
    <dbReference type="NCBI Taxonomy" id="582675"/>
    <lineage>
        <taxon>Bacteria</taxon>
        <taxon>Pseudomonadati</taxon>
        <taxon>Pseudomonadota</taxon>
        <taxon>Alphaproteobacteria</taxon>
        <taxon>Hyphomicrobiales</taxon>
        <taxon>Methylobacteriaceae</taxon>
        <taxon>Methylobacterium</taxon>
    </lineage>
</organism>
<protein>
    <recommendedName>
        <fullName evidence="4">FlaG protein</fullName>
    </recommendedName>
</protein>
<evidence type="ECO:0000256" key="1">
    <source>
        <dbReference type="SAM" id="MobiDB-lite"/>
    </source>
</evidence>
<dbReference type="STRING" id="582675.SAMN05192565_1432"/>
<keyword evidence="3" id="KW-1185">Reference proteome</keyword>
<feature type="region of interest" description="Disordered" evidence="1">
    <location>
        <begin position="1"/>
        <end position="75"/>
    </location>
</feature>
<sequence length="132" mass="13775">MSISSITSATAVQGVPSPGPGPGAVSPVTPVIGPTRLGPAVTFDIHTTRPDHDDEAPEGHDRHAAQATQREARIRIDQDTKSIVYQEVDPSSGDIVIQLPDPVVLKARAYADRAAAAASEAAAEDHPVDRKA</sequence>
<accession>A0A1I2XL32</accession>
<proteinExistence type="predicted"/>
<feature type="compositionally biased region" description="Polar residues" evidence="1">
    <location>
        <begin position="1"/>
        <end position="11"/>
    </location>
</feature>
<dbReference type="EMBL" id="FOPM01000043">
    <property type="protein sequence ID" value="SFH12801.1"/>
    <property type="molecule type" value="Genomic_DNA"/>
</dbReference>
<gene>
    <name evidence="2" type="ORF">SAMN05192565_1432</name>
</gene>